<reference evidence="7" key="1">
    <citation type="submission" date="2020-05" db="EMBL/GenBank/DDBJ databases">
        <authorList>
            <person name="Chiriac C."/>
            <person name="Salcher M."/>
            <person name="Ghai R."/>
            <person name="Kavagutti S V."/>
        </authorList>
    </citation>
    <scope>NUCLEOTIDE SEQUENCE</scope>
</reference>
<keyword evidence="2" id="KW-0813">Transport</keyword>
<keyword evidence="5" id="KW-0029">Amino-acid transport</keyword>
<dbReference type="InterPro" id="IPR027417">
    <property type="entry name" value="P-loop_NTPase"/>
</dbReference>
<dbReference type="SUPFAM" id="SSF52540">
    <property type="entry name" value="P-loop containing nucleoside triphosphate hydrolases"/>
    <property type="match status" value="1"/>
</dbReference>
<organism evidence="7">
    <name type="scientific">freshwater metagenome</name>
    <dbReference type="NCBI Taxonomy" id="449393"/>
    <lineage>
        <taxon>unclassified sequences</taxon>
        <taxon>metagenomes</taxon>
        <taxon>ecological metagenomes</taxon>
    </lineage>
</organism>
<accession>A0A6J7KZ42</accession>
<dbReference type="SMART" id="SM00382">
    <property type="entry name" value="AAA"/>
    <property type="match status" value="1"/>
</dbReference>
<evidence type="ECO:0000256" key="3">
    <source>
        <dbReference type="ARBA" id="ARBA00022741"/>
    </source>
</evidence>
<dbReference type="Pfam" id="PF00005">
    <property type="entry name" value="ABC_tran"/>
    <property type="match status" value="1"/>
</dbReference>
<dbReference type="PANTHER" id="PTHR43820:SF4">
    <property type="entry name" value="HIGH-AFFINITY BRANCHED-CHAIN AMINO ACID TRANSPORT ATP-BINDING PROTEIN LIVF"/>
    <property type="match status" value="1"/>
</dbReference>
<dbReference type="GO" id="GO:0015658">
    <property type="term" value="F:branched-chain amino acid transmembrane transporter activity"/>
    <property type="evidence" value="ECO:0007669"/>
    <property type="project" value="TreeGrafter"/>
</dbReference>
<evidence type="ECO:0000313" key="7">
    <source>
        <dbReference type="EMBL" id="CAB4961176.1"/>
    </source>
</evidence>
<dbReference type="AlphaFoldDB" id="A0A6J7KZ42"/>
<dbReference type="PANTHER" id="PTHR43820">
    <property type="entry name" value="HIGH-AFFINITY BRANCHED-CHAIN AMINO ACID TRANSPORT ATP-BINDING PROTEIN LIVF"/>
    <property type="match status" value="1"/>
</dbReference>
<dbReference type="GO" id="GO:0005524">
    <property type="term" value="F:ATP binding"/>
    <property type="evidence" value="ECO:0007669"/>
    <property type="project" value="UniProtKB-KW"/>
</dbReference>
<dbReference type="Gene3D" id="3.40.50.300">
    <property type="entry name" value="P-loop containing nucleotide triphosphate hydrolases"/>
    <property type="match status" value="1"/>
</dbReference>
<evidence type="ECO:0000256" key="1">
    <source>
        <dbReference type="ARBA" id="ARBA00005417"/>
    </source>
</evidence>
<sequence>MIRLTDLRTGYGRAEALHGVSIDVHPGEVLAIVGPNGAGKTTLLSAIAGVRPVWSGTITLDGADITSTPTANRVERGIVLCPEGRRIFASLSVEENLRVGAVSLRAKGSKTSPKEAIESAYERFPILGERRTQRGGTLSGGQQQMLAIARALISEPDYLLLDEPSLGLAPAVIEYVYEILGALKEGGLAIAMVEEGAERALAFADNALVLNSGKIVLEGTASELSSHSDLVTSYLGEH</sequence>
<dbReference type="InterPro" id="IPR017871">
    <property type="entry name" value="ABC_transporter-like_CS"/>
</dbReference>
<evidence type="ECO:0000256" key="2">
    <source>
        <dbReference type="ARBA" id="ARBA00022448"/>
    </source>
</evidence>
<evidence type="ECO:0000259" key="6">
    <source>
        <dbReference type="PROSITE" id="PS50893"/>
    </source>
</evidence>
<keyword evidence="3" id="KW-0547">Nucleotide-binding</keyword>
<dbReference type="GO" id="GO:0016887">
    <property type="term" value="F:ATP hydrolysis activity"/>
    <property type="evidence" value="ECO:0007669"/>
    <property type="project" value="InterPro"/>
</dbReference>
<dbReference type="InterPro" id="IPR003439">
    <property type="entry name" value="ABC_transporter-like_ATP-bd"/>
</dbReference>
<dbReference type="InterPro" id="IPR052156">
    <property type="entry name" value="BCAA_Transport_ATP-bd_LivF"/>
</dbReference>
<evidence type="ECO:0000256" key="4">
    <source>
        <dbReference type="ARBA" id="ARBA00022840"/>
    </source>
</evidence>
<dbReference type="PROSITE" id="PS00211">
    <property type="entry name" value="ABC_TRANSPORTER_1"/>
    <property type="match status" value="1"/>
</dbReference>
<proteinExistence type="inferred from homology"/>
<dbReference type="InterPro" id="IPR003593">
    <property type="entry name" value="AAA+_ATPase"/>
</dbReference>
<feature type="domain" description="ABC transporter" evidence="6">
    <location>
        <begin position="2"/>
        <end position="237"/>
    </location>
</feature>
<name>A0A6J7KZ42_9ZZZZ</name>
<protein>
    <submittedName>
        <fullName evidence="7">Unannotated protein</fullName>
    </submittedName>
</protein>
<evidence type="ECO:0000256" key="5">
    <source>
        <dbReference type="ARBA" id="ARBA00022970"/>
    </source>
</evidence>
<dbReference type="EMBL" id="CAFBNE010000078">
    <property type="protein sequence ID" value="CAB4961176.1"/>
    <property type="molecule type" value="Genomic_DNA"/>
</dbReference>
<gene>
    <name evidence="7" type="ORF">UFOPK3772_02212</name>
</gene>
<keyword evidence="4" id="KW-0067">ATP-binding</keyword>
<comment type="similarity">
    <text evidence="1">Belongs to the ABC transporter superfamily.</text>
</comment>
<dbReference type="GO" id="GO:0015807">
    <property type="term" value="P:L-amino acid transport"/>
    <property type="evidence" value="ECO:0007669"/>
    <property type="project" value="TreeGrafter"/>
</dbReference>
<dbReference type="PROSITE" id="PS50893">
    <property type="entry name" value="ABC_TRANSPORTER_2"/>
    <property type="match status" value="1"/>
</dbReference>
<dbReference type="CDD" id="cd03224">
    <property type="entry name" value="ABC_TM1139_LivF_branched"/>
    <property type="match status" value="1"/>
</dbReference>